<dbReference type="Gene3D" id="4.10.60.10">
    <property type="entry name" value="Zinc finger, CCHC-type"/>
    <property type="match status" value="1"/>
</dbReference>
<organism evidence="1 2">
    <name type="scientific">Paramuricea clavata</name>
    <name type="common">Red gorgonian</name>
    <name type="synonym">Violescent sea-whip</name>
    <dbReference type="NCBI Taxonomy" id="317549"/>
    <lineage>
        <taxon>Eukaryota</taxon>
        <taxon>Metazoa</taxon>
        <taxon>Cnidaria</taxon>
        <taxon>Anthozoa</taxon>
        <taxon>Octocorallia</taxon>
        <taxon>Malacalcyonacea</taxon>
        <taxon>Plexauridae</taxon>
        <taxon>Paramuricea</taxon>
    </lineage>
</organism>
<comment type="caution">
    <text evidence="1">The sequence shown here is derived from an EMBL/GenBank/DDBJ whole genome shotgun (WGS) entry which is preliminary data.</text>
</comment>
<protein>
    <submittedName>
        <fullName evidence="1">Retrovirus-related Pol poly from transposon opus</fullName>
    </submittedName>
</protein>
<dbReference type="Proteomes" id="UP001152795">
    <property type="component" value="Unassembled WGS sequence"/>
</dbReference>
<dbReference type="PANTHER" id="PTHR33198">
    <property type="entry name" value="ANK_REP_REGION DOMAIN-CONTAINING PROTEIN-RELATED"/>
    <property type="match status" value="1"/>
</dbReference>
<sequence length="290" mass="32511">MDKVLRPERFETDPSSNLASKEWLHWKRTFVNILSVLPQENLDKLSVLANFVSPTIFLHIEDSTDYDAAMEILESLFIKPKNEIFARHVLATRRQQPSETLDEYLQALKTLSKDCNFKDVTAALYCEESIRDAFITGLQSSHIRQRLLENKTLDLKTAFDQAPALELAMRSSETYTVTQPSVNAAVPTYSDISHSPTELPESRTVAAMEVENSCFFCGNARHPRSKCPARDVTCLKCQKKGHFAKVCRGKPANPRGRISAAVWSPSLATVPTIPTSPSRHQPLFASTGCR</sequence>
<dbReference type="GO" id="GO:0003676">
    <property type="term" value="F:nucleic acid binding"/>
    <property type="evidence" value="ECO:0007669"/>
    <property type="project" value="InterPro"/>
</dbReference>
<accession>A0A6S7J163</accession>
<evidence type="ECO:0000313" key="2">
    <source>
        <dbReference type="Proteomes" id="UP001152795"/>
    </source>
</evidence>
<dbReference type="InterPro" id="IPR001878">
    <property type="entry name" value="Znf_CCHC"/>
</dbReference>
<dbReference type="SMART" id="SM00343">
    <property type="entry name" value="ZnF_C2HC"/>
    <property type="match status" value="2"/>
</dbReference>
<reference evidence="1" key="1">
    <citation type="submission" date="2020-04" db="EMBL/GenBank/DDBJ databases">
        <authorList>
            <person name="Alioto T."/>
            <person name="Alioto T."/>
            <person name="Gomez Garrido J."/>
        </authorList>
    </citation>
    <scope>NUCLEOTIDE SEQUENCE</scope>
    <source>
        <strain evidence="1">A484AB</strain>
    </source>
</reference>
<gene>
    <name evidence="1" type="ORF">PACLA_8A069438</name>
</gene>
<dbReference type="SUPFAM" id="SSF57756">
    <property type="entry name" value="Retrovirus zinc finger-like domains"/>
    <property type="match status" value="1"/>
</dbReference>
<keyword evidence="2" id="KW-1185">Reference proteome</keyword>
<name>A0A6S7J163_PARCT</name>
<dbReference type="EMBL" id="CACRXK020012513">
    <property type="protein sequence ID" value="CAB4023460.1"/>
    <property type="molecule type" value="Genomic_DNA"/>
</dbReference>
<dbReference type="InterPro" id="IPR036875">
    <property type="entry name" value="Znf_CCHC_sf"/>
</dbReference>
<dbReference type="GO" id="GO:0008270">
    <property type="term" value="F:zinc ion binding"/>
    <property type="evidence" value="ECO:0007669"/>
    <property type="project" value="InterPro"/>
</dbReference>
<proteinExistence type="predicted"/>
<evidence type="ECO:0000313" key="1">
    <source>
        <dbReference type="EMBL" id="CAB4023460.1"/>
    </source>
</evidence>
<dbReference type="OrthoDB" id="5982218at2759"/>
<dbReference type="AlphaFoldDB" id="A0A6S7J163"/>